<organism evidence="4 5">
    <name type="scientific">Acinetobacter wuhouensis</name>
    <dbReference type="NCBI Taxonomy" id="1879050"/>
    <lineage>
        <taxon>Bacteria</taxon>
        <taxon>Pseudomonadati</taxon>
        <taxon>Pseudomonadota</taxon>
        <taxon>Gammaproteobacteria</taxon>
        <taxon>Moraxellales</taxon>
        <taxon>Moraxellaceae</taxon>
        <taxon>Acinetobacter</taxon>
    </lineage>
</organism>
<keyword evidence="2" id="KW-0503">Monooxygenase</keyword>
<dbReference type="AlphaFoldDB" id="A0A3G2T154"/>
<dbReference type="PANTHER" id="PTHR13789:SF309">
    <property type="entry name" value="PUTATIVE (AFU_ORTHOLOGUE AFUA_6G14510)-RELATED"/>
    <property type="match status" value="1"/>
</dbReference>
<dbReference type="NCBIfam" id="NF005313">
    <property type="entry name" value="PRK06847.1"/>
    <property type="match status" value="1"/>
</dbReference>
<dbReference type="GO" id="GO:0004497">
    <property type="term" value="F:monooxygenase activity"/>
    <property type="evidence" value="ECO:0007669"/>
    <property type="project" value="UniProtKB-KW"/>
</dbReference>
<dbReference type="InterPro" id="IPR002938">
    <property type="entry name" value="FAD-bd"/>
</dbReference>
<dbReference type="PRINTS" id="PR00420">
    <property type="entry name" value="RNGMNOXGNASE"/>
</dbReference>
<dbReference type="GO" id="GO:0071949">
    <property type="term" value="F:FAD binding"/>
    <property type="evidence" value="ECO:0007669"/>
    <property type="project" value="InterPro"/>
</dbReference>
<reference evidence="4 5" key="1">
    <citation type="submission" date="2018-10" db="EMBL/GenBank/DDBJ databases">
        <title>The complete genome of Acinetobacter wuhouensis strain WCHAW010062.</title>
        <authorList>
            <person name="Hu Y."/>
            <person name="Long H."/>
            <person name="Feng Y."/>
            <person name="Zong Z."/>
        </authorList>
    </citation>
    <scope>NUCLEOTIDE SEQUENCE [LARGE SCALE GENOMIC DNA]</scope>
    <source>
        <strain evidence="4 5">WCHAW010062</strain>
    </source>
</reference>
<dbReference type="PANTHER" id="PTHR13789">
    <property type="entry name" value="MONOOXYGENASE"/>
    <property type="match status" value="1"/>
</dbReference>
<evidence type="ECO:0000313" key="5">
    <source>
        <dbReference type="Proteomes" id="UP000279962"/>
    </source>
</evidence>
<dbReference type="Gene3D" id="3.50.50.60">
    <property type="entry name" value="FAD/NAD(P)-binding domain"/>
    <property type="match status" value="1"/>
</dbReference>
<accession>A0A3G2T154</accession>
<name>A0A3G2T154_9GAMM</name>
<dbReference type="InterPro" id="IPR050493">
    <property type="entry name" value="FAD-dep_Monooxygenase_BioMet"/>
</dbReference>
<evidence type="ECO:0000256" key="1">
    <source>
        <dbReference type="ARBA" id="ARBA00023002"/>
    </source>
</evidence>
<feature type="domain" description="FAD-binding" evidence="3">
    <location>
        <begin position="8"/>
        <end position="348"/>
    </location>
</feature>
<dbReference type="InterPro" id="IPR036188">
    <property type="entry name" value="FAD/NAD-bd_sf"/>
</dbReference>
<evidence type="ECO:0000259" key="3">
    <source>
        <dbReference type="Pfam" id="PF01494"/>
    </source>
</evidence>
<sequence>MNMKGINKVAIVGGGIAGMTAAILLGRQNLNVDLIEEKSSLTPIGAGITLSAPTLRVFKEIGILEELEKYGGCFNSVDQYTSQGELLRTIPIFAGIASNNLPGGIGIMRTKLAEILANKMKEYKVNVLLNNSIESMVQSADHVSVTLSDGRQERYDMVIGADGVRSHIRNLLYPEFKGSTFTHQGVWRVVVPRFVDQCSIFFGDEIKTGFTPISSTQCYMFFNDHIEKEEHIPEERLTGLLAEYLSGFGGQIPSIVKLIKDGTITAKDIIFRPLAYHMLEEDWYKNRVVLIGDAIHATTPHLATGAGIAVEGALILCQEIAKDQSLEDAFKNYKRRHYARAKLVVDNSVKLGQYEINHESDEKRGLLMKESYEELSKPIME</sequence>
<evidence type="ECO:0000256" key="2">
    <source>
        <dbReference type="ARBA" id="ARBA00023033"/>
    </source>
</evidence>
<dbReference type="SUPFAM" id="SSF51905">
    <property type="entry name" value="FAD/NAD(P)-binding domain"/>
    <property type="match status" value="1"/>
</dbReference>
<dbReference type="EMBL" id="CP033133">
    <property type="protein sequence ID" value="AYO53755.1"/>
    <property type="molecule type" value="Genomic_DNA"/>
</dbReference>
<protein>
    <submittedName>
        <fullName evidence="4">FAD-binding protein</fullName>
    </submittedName>
</protein>
<proteinExistence type="predicted"/>
<gene>
    <name evidence="4" type="ORF">CDG68_09000</name>
</gene>
<keyword evidence="1" id="KW-0560">Oxidoreductase</keyword>
<dbReference type="Pfam" id="PF01494">
    <property type="entry name" value="FAD_binding_3"/>
    <property type="match status" value="1"/>
</dbReference>
<evidence type="ECO:0000313" key="4">
    <source>
        <dbReference type="EMBL" id="AYO53755.1"/>
    </source>
</evidence>
<dbReference type="Proteomes" id="UP000279962">
    <property type="component" value="Chromosome"/>
</dbReference>